<proteinExistence type="predicted"/>
<dbReference type="PANTHER" id="PTHR31286">
    <property type="entry name" value="GLYCINE-RICH CELL WALL STRUCTURAL PROTEIN 1.8-LIKE"/>
    <property type="match status" value="1"/>
</dbReference>
<dbReference type="PANTHER" id="PTHR31286:SF104">
    <property type="entry name" value="PEROXIDASE"/>
    <property type="match status" value="1"/>
</dbReference>
<dbReference type="EMBL" id="JACXVP010000004">
    <property type="protein sequence ID" value="KAG5612480.1"/>
    <property type="molecule type" value="Genomic_DNA"/>
</dbReference>
<evidence type="ECO:0000313" key="2">
    <source>
        <dbReference type="Proteomes" id="UP000824120"/>
    </source>
</evidence>
<keyword evidence="2" id="KW-1185">Reference proteome</keyword>
<name>A0A9J5ZJQ5_SOLCO</name>
<dbReference type="AlphaFoldDB" id="A0A9J5ZJQ5"/>
<accession>A0A9J5ZJQ5</accession>
<gene>
    <name evidence="1" type="ORF">H5410_023761</name>
</gene>
<sequence>MRFDQYEDFVLVLSLSVNYLCYNGEEHQYRVFPWSIGYNPEEMTLVVVWISLPNLSPYLFAKKSMLSIPSTFVDEKFDKLIEVFLDIVYDNLPLYCNYCKHQGHDEDVDQRKATALDQKLVAATTGKNHVDSMDIDTCNIEILQQQEVWMFQVIAITNKLLLMRCNQKNLG</sequence>
<comment type="caution">
    <text evidence="1">The sequence shown here is derived from an EMBL/GenBank/DDBJ whole genome shotgun (WGS) entry which is preliminary data.</text>
</comment>
<dbReference type="InterPro" id="IPR040256">
    <property type="entry name" value="At4g02000-like"/>
</dbReference>
<evidence type="ECO:0008006" key="3">
    <source>
        <dbReference type="Google" id="ProtNLM"/>
    </source>
</evidence>
<evidence type="ECO:0000313" key="1">
    <source>
        <dbReference type="EMBL" id="KAG5612480.1"/>
    </source>
</evidence>
<protein>
    <recommendedName>
        <fullName evidence="3">DUF4283 domain-containing protein</fullName>
    </recommendedName>
</protein>
<reference evidence="1 2" key="1">
    <citation type="submission" date="2020-09" db="EMBL/GenBank/DDBJ databases">
        <title>De no assembly of potato wild relative species, Solanum commersonii.</title>
        <authorList>
            <person name="Cho K."/>
        </authorList>
    </citation>
    <scope>NUCLEOTIDE SEQUENCE [LARGE SCALE GENOMIC DNA]</scope>
    <source>
        <strain evidence="1">LZ3.2</strain>
        <tissue evidence="1">Leaf</tissue>
    </source>
</reference>
<dbReference type="Proteomes" id="UP000824120">
    <property type="component" value="Chromosome 4"/>
</dbReference>
<organism evidence="1 2">
    <name type="scientific">Solanum commersonii</name>
    <name type="common">Commerson's wild potato</name>
    <name type="synonym">Commerson's nightshade</name>
    <dbReference type="NCBI Taxonomy" id="4109"/>
    <lineage>
        <taxon>Eukaryota</taxon>
        <taxon>Viridiplantae</taxon>
        <taxon>Streptophyta</taxon>
        <taxon>Embryophyta</taxon>
        <taxon>Tracheophyta</taxon>
        <taxon>Spermatophyta</taxon>
        <taxon>Magnoliopsida</taxon>
        <taxon>eudicotyledons</taxon>
        <taxon>Gunneridae</taxon>
        <taxon>Pentapetalae</taxon>
        <taxon>asterids</taxon>
        <taxon>lamiids</taxon>
        <taxon>Solanales</taxon>
        <taxon>Solanaceae</taxon>
        <taxon>Solanoideae</taxon>
        <taxon>Solaneae</taxon>
        <taxon>Solanum</taxon>
    </lineage>
</organism>
<dbReference type="OrthoDB" id="1399756at2759"/>